<evidence type="ECO:0000313" key="1">
    <source>
        <dbReference type="EMBL" id="KOG54279.1"/>
    </source>
</evidence>
<sequence length="64" mass="7213">MLRQVWETAGRDPKSLQVVPYAVQPSPGKMSHYTDLGIEEVVLQLPSASKPEVLRTLDQFAQYL</sequence>
<gene>
    <name evidence="1" type="ORF">ADK75_14300</name>
</gene>
<dbReference type="Proteomes" id="UP000037084">
    <property type="component" value="Unassembled WGS sequence"/>
</dbReference>
<name>A0A0L8MV60_STRVG</name>
<accession>A0A0L8MV60</accession>
<dbReference type="PATRIC" id="fig|1961.12.peg.3304"/>
<evidence type="ECO:0008006" key="3">
    <source>
        <dbReference type="Google" id="ProtNLM"/>
    </source>
</evidence>
<dbReference type="AlphaFoldDB" id="A0A0L8MV60"/>
<reference evidence="2" key="1">
    <citation type="submission" date="2015-07" db="EMBL/GenBank/DDBJ databases">
        <authorList>
            <consortium name="Consortium for Microbial Forensics and Genomics (microFORGE)"/>
            <person name="Knight B.M."/>
            <person name="Roberts D.P."/>
            <person name="Lin D."/>
            <person name="Hari K."/>
            <person name="Fletcher J."/>
            <person name="Melcher U."/>
            <person name="Blagden T."/>
            <person name="Winegar R.A."/>
        </authorList>
    </citation>
    <scope>NUCLEOTIDE SEQUENCE [LARGE SCALE GENOMIC DNA]</scope>
    <source>
        <strain evidence="2">NRRL B-1447</strain>
    </source>
</reference>
<organism evidence="1 2">
    <name type="scientific">Streptomyces virginiae</name>
    <name type="common">Streptomyces cinnamonensis</name>
    <dbReference type="NCBI Taxonomy" id="1961"/>
    <lineage>
        <taxon>Bacteria</taxon>
        <taxon>Bacillati</taxon>
        <taxon>Actinomycetota</taxon>
        <taxon>Actinomycetes</taxon>
        <taxon>Kitasatosporales</taxon>
        <taxon>Streptomycetaceae</taxon>
        <taxon>Streptomyces</taxon>
    </lineage>
</organism>
<comment type="caution">
    <text evidence="1">The sequence shown here is derived from an EMBL/GenBank/DDBJ whole genome shotgun (WGS) entry which is preliminary data.</text>
</comment>
<evidence type="ECO:0000313" key="2">
    <source>
        <dbReference type="Proteomes" id="UP000037084"/>
    </source>
</evidence>
<dbReference type="EMBL" id="LGUV01000147">
    <property type="protein sequence ID" value="KOG54279.1"/>
    <property type="molecule type" value="Genomic_DNA"/>
</dbReference>
<protein>
    <recommendedName>
        <fullName evidence="3">Luciferase-like domain-containing protein</fullName>
    </recommendedName>
</protein>
<proteinExistence type="predicted"/>